<name>A0A1I0FX85_THASX</name>
<proteinExistence type="predicted"/>
<dbReference type="Proteomes" id="UP000199308">
    <property type="component" value="Unassembled WGS sequence"/>
</dbReference>
<dbReference type="EMBL" id="FOHK01000010">
    <property type="protein sequence ID" value="SET63119.1"/>
    <property type="molecule type" value="Genomic_DNA"/>
</dbReference>
<accession>A0A1I0FX85</accession>
<gene>
    <name evidence="1" type="ORF">SAMN05660429_02272</name>
</gene>
<sequence length="99" mass="11415">MITVATLSALLTSLLLSLYLYQHRLSNVYVDFTIPLIRVEGVDYTLSTRSKQSFLGLHLILNNNENGRTRRYFVANSSNKGQPYRTLARFIEFTKEQVN</sequence>
<protein>
    <submittedName>
        <fullName evidence="1">Uncharacterized protein</fullName>
    </submittedName>
</protein>
<evidence type="ECO:0000313" key="1">
    <source>
        <dbReference type="EMBL" id="SET63119.1"/>
    </source>
</evidence>
<reference evidence="1 2" key="1">
    <citation type="submission" date="2016-10" db="EMBL/GenBank/DDBJ databases">
        <authorList>
            <person name="de Groot N.N."/>
        </authorList>
    </citation>
    <scope>NUCLEOTIDE SEQUENCE [LARGE SCALE GENOMIC DNA]</scope>
    <source>
        <strain evidence="1 2">DSM 19706</strain>
    </source>
</reference>
<organism evidence="1 2">
    <name type="scientific">Thalassotalea agarivorans</name>
    <name type="common">Thalassomonas agarivorans</name>
    <dbReference type="NCBI Taxonomy" id="349064"/>
    <lineage>
        <taxon>Bacteria</taxon>
        <taxon>Pseudomonadati</taxon>
        <taxon>Pseudomonadota</taxon>
        <taxon>Gammaproteobacteria</taxon>
        <taxon>Alteromonadales</taxon>
        <taxon>Colwelliaceae</taxon>
        <taxon>Thalassotalea</taxon>
    </lineage>
</organism>
<evidence type="ECO:0000313" key="2">
    <source>
        <dbReference type="Proteomes" id="UP000199308"/>
    </source>
</evidence>
<keyword evidence="2" id="KW-1185">Reference proteome</keyword>
<dbReference type="AlphaFoldDB" id="A0A1I0FX85"/>